<dbReference type="PANTHER" id="PTHR11092">
    <property type="entry name" value="SUGAR NUCLEOTIDE EPIMERASE RELATED"/>
    <property type="match status" value="1"/>
</dbReference>
<keyword evidence="5" id="KW-1185">Reference proteome</keyword>
<evidence type="ECO:0000313" key="5">
    <source>
        <dbReference type="Proteomes" id="UP001366060"/>
    </source>
</evidence>
<feature type="domain" description="NAD-dependent epimerase/dehydratase" evidence="2">
    <location>
        <begin position="11"/>
        <end position="219"/>
    </location>
</feature>
<dbReference type="InterPro" id="IPR013549">
    <property type="entry name" value="DUF1731"/>
</dbReference>
<dbReference type="NCBIfam" id="TIGR01777">
    <property type="entry name" value="yfcH"/>
    <property type="match status" value="1"/>
</dbReference>
<dbReference type="PANTHER" id="PTHR11092:SF0">
    <property type="entry name" value="EPIMERASE FAMILY PROTEIN SDR39U1"/>
    <property type="match status" value="1"/>
</dbReference>
<dbReference type="InterPro" id="IPR010099">
    <property type="entry name" value="SDR39U1"/>
</dbReference>
<evidence type="ECO:0000313" key="4">
    <source>
        <dbReference type="EMBL" id="MEL0660411.1"/>
    </source>
</evidence>
<reference evidence="4 5" key="1">
    <citation type="submission" date="2024-02" db="EMBL/GenBank/DDBJ databases">
        <title>Bacteria isolated from the canopy kelp, Nereocystis luetkeana.</title>
        <authorList>
            <person name="Pfister C.A."/>
            <person name="Younker I.T."/>
            <person name="Light S.H."/>
        </authorList>
    </citation>
    <scope>NUCLEOTIDE SEQUENCE [LARGE SCALE GENOMIC DNA]</scope>
    <source>
        <strain evidence="4 5">TI.2.07</strain>
    </source>
</reference>
<dbReference type="Gene3D" id="3.40.50.720">
    <property type="entry name" value="NAD(P)-binding Rossmann-like Domain"/>
    <property type="match status" value="1"/>
</dbReference>
<dbReference type="RefSeq" id="WP_341628867.1">
    <property type="nucleotide sequence ID" value="NZ_JBAKBA010000042.1"/>
</dbReference>
<sequence>MSKTADSNNNVLITGASGLIGSALVPFLEAQGYIVHALQRTPDSTRPYWNIEKQEIHLNGCPTPNIIIHLAGENIANSRWTTKAKEKITNSRIQSTQLLVDFINNSATPPSLFICASAIGFYGDRGQQPVDEGTSKGKDFVSELADRWELTCQQITSPKTRIVNLRTGIVLNNKEGALAKMLPAFNMGFGGKIGSGKQVMSWIDLKDQLNAILFIIEQSKLVGPINLVSPHPVNNKTFSIILANILKRPCILPLPAFLITLLFGQMGKELLLSSTNVRPTKLLKAGFKFEYELLEDSLKHQLK</sequence>
<evidence type="ECO:0000256" key="1">
    <source>
        <dbReference type="ARBA" id="ARBA00009353"/>
    </source>
</evidence>
<dbReference type="Proteomes" id="UP001366060">
    <property type="component" value="Unassembled WGS sequence"/>
</dbReference>
<organism evidence="4 5">
    <name type="scientific">Psychromonas arctica</name>
    <dbReference type="NCBI Taxonomy" id="168275"/>
    <lineage>
        <taxon>Bacteria</taxon>
        <taxon>Pseudomonadati</taxon>
        <taxon>Pseudomonadota</taxon>
        <taxon>Gammaproteobacteria</taxon>
        <taxon>Alteromonadales</taxon>
        <taxon>Psychromonadaceae</taxon>
        <taxon>Psychromonas</taxon>
    </lineage>
</organism>
<proteinExistence type="inferred from homology"/>
<evidence type="ECO:0000259" key="2">
    <source>
        <dbReference type="Pfam" id="PF01370"/>
    </source>
</evidence>
<dbReference type="EMBL" id="JBAKBA010000042">
    <property type="protein sequence ID" value="MEL0660411.1"/>
    <property type="molecule type" value="Genomic_DNA"/>
</dbReference>
<dbReference type="InterPro" id="IPR001509">
    <property type="entry name" value="Epimerase_deHydtase"/>
</dbReference>
<dbReference type="InterPro" id="IPR036291">
    <property type="entry name" value="NAD(P)-bd_dom_sf"/>
</dbReference>
<comment type="similarity">
    <text evidence="1">Belongs to the NAD(P)-dependent epimerase/dehydratase family. SDR39U1 subfamily.</text>
</comment>
<feature type="domain" description="DUF1731" evidence="3">
    <location>
        <begin position="254"/>
        <end position="300"/>
    </location>
</feature>
<comment type="caution">
    <text evidence="4">The sequence shown here is derived from an EMBL/GenBank/DDBJ whole genome shotgun (WGS) entry which is preliminary data.</text>
</comment>
<dbReference type="Pfam" id="PF08338">
    <property type="entry name" value="DUF1731"/>
    <property type="match status" value="1"/>
</dbReference>
<gene>
    <name evidence="4" type="ORF">V6255_14825</name>
</gene>
<protein>
    <submittedName>
        <fullName evidence="4">TIGR01777 family oxidoreductase</fullName>
    </submittedName>
</protein>
<dbReference type="Pfam" id="PF01370">
    <property type="entry name" value="Epimerase"/>
    <property type="match status" value="1"/>
</dbReference>
<dbReference type="SUPFAM" id="SSF51735">
    <property type="entry name" value="NAD(P)-binding Rossmann-fold domains"/>
    <property type="match status" value="1"/>
</dbReference>
<accession>A0ABU9HFR8</accession>
<evidence type="ECO:0000259" key="3">
    <source>
        <dbReference type="Pfam" id="PF08338"/>
    </source>
</evidence>
<name>A0ABU9HFR8_9GAMM</name>